<dbReference type="GO" id="GO:0042398">
    <property type="term" value="P:modified amino acid biosynthetic process"/>
    <property type="evidence" value="ECO:0007669"/>
    <property type="project" value="InterPro"/>
</dbReference>
<evidence type="ECO:0000313" key="6">
    <source>
        <dbReference type="Proteomes" id="UP000001844"/>
    </source>
</evidence>
<dbReference type="PANTHER" id="PTHR36510:SF1">
    <property type="entry name" value="GLUTAMATE--CYSTEINE LIGASE 2-RELATED"/>
    <property type="match status" value="1"/>
</dbReference>
<keyword evidence="6" id="KW-1185">Reference proteome</keyword>
<dbReference type="InterPro" id="IPR006336">
    <property type="entry name" value="GCS2"/>
</dbReference>
<dbReference type="GO" id="GO:0004357">
    <property type="term" value="F:glutamate-cysteine ligase activity"/>
    <property type="evidence" value="ECO:0007669"/>
    <property type="project" value="UniProtKB-EC"/>
</dbReference>
<gene>
    <name evidence="5" type="ordered locus">Nhal_1372</name>
</gene>
<dbReference type="EMBL" id="CP001798">
    <property type="protein sequence ID" value="ADE14523.1"/>
    <property type="molecule type" value="Genomic_DNA"/>
</dbReference>
<keyword evidence="1 4" id="KW-0436">Ligase</keyword>
<dbReference type="OrthoDB" id="9769628at2"/>
<proteinExistence type="inferred from homology"/>
<comment type="similarity">
    <text evidence="4">Belongs to the glutamate--cysteine ligase type 2 family. YbdK subfamily.</text>
</comment>
<dbReference type="NCBIfam" id="TIGR02050">
    <property type="entry name" value="gshA_cyan_rel"/>
    <property type="match status" value="1"/>
</dbReference>
<dbReference type="SUPFAM" id="SSF55931">
    <property type="entry name" value="Glutamine synthetase/guanido kinase"/>
    <property type="match status" value="1"/>
</dbReference>
<evidence type="ECO:0000313" key="5">
    <source>
        <dbReference type="EMBL" id="ADE14523.1"/>
    </source>
</evidence>
<dbReference type="EC" id="6.3.2.2" evidence="4"/>
<dbReference type="HOGENOM" id="CLU_044848_1_1_6"/>
<reference evidence="6" key="1">
    <citation type="submission" date="2010-04" db="EMBL/GenBank/DDBJ databases">
        <title>Complete genome sequence of Nitrosococcus halophilus Nc4, a salt-adapted, aerobic obligate ammonia-oxidizing sulfur purple bacterium.</title>
        <authorList>
            <consortium name="US DOE Joint Genome Institute"/>
            <person name="Campbell M.A."/>
            <person name="Malfatti S.A."/>
            <person name="Chain P.S.G."/>
            <person name="Heidelberg J.F."/>
            <person name="Ward B.B."/>
            <person name="Klotz M.G."/>
        </authorList>
    </citation>
    <scope>NUCLEOTIDE SEQUENCE [LARGE SCALE GENOMIC DNA]</scope>
    <source>
        <strain evidence="6">Nc4</strain>
    </source>
</reference>
<comment type="function">
    <text evidence="4">ATP-dependent carboxylate-amine ligase which exhibits weak glutamate--cysteine ligase activity.</text>
</comment>
<dbReference type="AlphaFoldDB" id="D5C0W6"/>
<evidence type="ECO:0000256" key="2">
    <source>
        <dbReference type="ARBA" id="ARBA00022741"/>
    </source>
</evidence>
<comment type="catalytic activity">
    <reaction evidence="4">
        <text>L-cysteine + L-glutamate + ATP = gamma-L-glutamyl-L-cysteine + ADP + phosphate + H(+)</text>
        <dbReference type="Rhea" id="RHEA:13285"/>
        <dbReference type="ChEBI" id="CHEBI:15378"/>
        <dbReference type="ChEBI" id="CHEBI:29985"/>
        <dbReference type="ChEBI" id="CHEBI:30616"/>
        <dbReference type="ChEBI" id="CHEBI:35235"/>
        <dbReference type="ChEBI" id="CHEBI:43474"/>
        <dbReference type="ChEBI" id="CHEBI:58173"/>
        <dbReference type="ChEBI" id="CHEBI:456216"/>
        <dbReference type="EC" id="6.3.2.2"/>
    </reaction>
</comment>
<keyword evidence="3 4" id="KW-0067">ATP-binding</keyword>
<dbReference type="InterPro" id="IPR014746">
    <property type="entry name" value="Gln_synth/guanido_kin_cat_dom"/>
</dbReference>
<dbReference type="Pfam" id="PF04107">
    <property type="entry name" value="GCS2"/>
    <property type="match status" value="1"/>
</dbReference>
<dbReference type="GO" id="GO:0005524">
    <property type="term" value="F:ATP binding"/>
    <property type="evidence" value="ECO:0007669"/>
    <property type="project" value="UniProtKB-KW"/>
</dbReference>
<keyword evidence="2 4" id="KW-0547">Nucleotide-binding</keyword>
<dbReference type="KEGG" id="nhl:Nhal_1372"/>
<dbReference type="STRING" id="472759.Nhal_1372"/>
<organism evidence="5 6">
    <name type="scientific">Nitrosococcus halophilus (strain Nc4)</name>
    <dbReference type="NCBI Taxonomy" id="472759"/>
    <lineage>
        <taxon>Bacteria</taxon>
        <taxon>Pseudomonadati</taxon>
        <taxon>Pseudomonadota</taxon>
        <taxon>Gammaproteobacteria</taxon>
        <taxon>Chromatiales</taxon>
        <taxon>Chromatiaceae</taxon>
        <taxon>Nitrosococcus</taxon>
    </lineage>
</organism>
<dbReference type="Gene3D" id="3.30.590.20">
    <property type="match status" value="1"/>
</dbReference>
<dbReference type="InterPro" id="IPR011793">
    <property type="entry name" value="YbdK"/>
</dbReference>
<dbReference type="Proteomes" id="UP000001844">
    <property type="component" value="Chromosome"/>
</dbReference>
<dbReference type="eggNOG" id="COG2170">
    <property type="taxonomic scope" value="Bacteria"/>
</dbReference>
<accession>D5C0W6</accession>
<protein>
    <recommendedName>
        <fullName evidence="4">Putative glutamate--cysteine ligase 2</fullName>
        <ecNumber evidence="4">6.3.2.2</ecNumber>
    </recommendedName>
    <alternativeName>
        <fullName evidence="4">Gamma-glutamylcysteine synthetase 2</fullName>
        <shortName evidence="4">GCS 2</shortName>
        <shortName evidence="4">Gamma-GCS 2</shortName>
    </alternativeName>
</protein>
<dbReference type="PANTHER" id="PTHR36510">
    <property type="entry name" value="GLUTAMATE--CYSTEINE LIGASE 2-RELATED"/>
    <property type="match status" value="1"/>
</dbReference>
<dbReference type="InterPro" id="IPR050141">
    <property type="entry name" value="GCL_type2/YbdK_subfam"/>
</dbReference>
<dbReference type="RefSeq" id="WP_013032414.1">
    <property type="nucleotide sequence ID" value="NC_013960.1"/>
</dbReference>
<evidence type="ECO:0000256" key="1">
    <source>
        <dbReference type="ARBA" id="ARBA00022598"/>
    </source>
</evidence>
<dbReference type="HAMAP" id="MF_01609">
    <property type="entry name" value="Glu_cys_ligase_2"/>
    <property type="match status" value="1"/>
</dbReference>
<sequence length="379" mass="43200">MRKSHKHLEFKGSRKASLGIEIEFQLLDKEGLDLADGILPLIENYPETPYIKPEMSQCTVEINSKVCANLQELETDIIAVIETLAARCQQQKLVLCGAGTHPFSVRPATITPLPRYREMEKRVGYLAHIFKTFALHVHVGMPSGDTTLAVMAMLKPYLPILLALSASSPFWEGHSTGFASFRQRVLAIMRDYGVPPTFHKWKDFVTFFENTQTAGVYGIIRDIHWDLRPRPQLGTLEVRVMDTQPTIKETMMLTALVHTLIVYLQRCCEQKECGYLLMPHHWWMEKMNHFRSSHQGVEANYIIDDQGHSKPMRAIIQELLTTLAPTAEKLGTASYLKRLETHLEEGPSYIRQREVFKRTGSLKKVAAALAQELEQEITQ</sequence>
<evidence type="ECO:0000256" key="3">
    <source>
        <dbReference type="ARBA" id="ARBA00022840"/>
    </source>
</evidence>
<evidence type="ECO:0000256" key="4">
    <source>
        <dbReference type="HAMAP-Rule" id="MF_01609"/>
    </source>
</evidence>
<name>D5C0W6_NITHN</name>